<dbReference type="AlphaFoldDB" id="A0A653BWV9"/>
<dbReference type="CDD" id="cd23992">
    <property type="entry name" value="PBP_GOBP"/>
    <property type="match status" value="1"/>
</dbReference>
<comment type="similarity">
    <text evidence="2">Belongs to the PBP/GOBP family.</text>
</comment>
<name>A0A653BWV9_CALMS</name>
<evidence type="ECO:0000256" key="5">
    <source>
        <dbReference type="SAM" id="SignalP"/>
    </source>
</evidence>
<dbReference type="GO" id="GO:0005549">
    <property type="term" value="F:odorant binding"/>
    <property type="evidence" value="ECO:0007669"/>
    <property type="project" value="InterPro"/>
</dbReference>
<evidence type="ECO:0000256" key="4">
    <source>
        <dbReference type="ARBA" id="ARBA00022729"/>
    </source>
</evidence>
<dbReference type="Gene3D" id="1.10.238.20">
    <property type="entry name" value="Pheromone/general odorant binding protein domain"/>
    <property type="match status" value="1"/>
</dbReference>
<feature type="signal peptide" evidence="5">
    <location>
        <begin position="1"/>
        <end position="23"/>
    </location>
</feature>
<dbReference type="PANTHER" id="PTHR11857:SF43">
    <property type="entry name" value="GEO07291P1-RELATED"/>
    <property type="match status" value="1"/>
</dbReference>
<accession>A0A653BWV9</accession>
<dbReference type="PANTHER" id="PTHR11857">
    <property type="entry name" value="ODORANT BINDING PROTEIN-RELATED"/>
    <property type="match status" value="1"/>
</dbReference>
<dbReference type="OrthoDB" id="6693014at2759"/>
<feature type="chain" id="PRO_5024809452" evidence="5">
    <location>
        <begin position="24"/>
        <end position="133"/>
    </location>
</feature>
<keyword evidence="7" id="KW-1185">Reference proteome</keyword>
<sequence length="133" mass="14798">MFSMKAIFVVFVANLIFFKNVECGLEEMRGRITALASSCIEQTGATPEMVSKAFDGVLPDDDTFKELLYCMAKEQHYIDDSGTIDESKLKAFMGELVGDEAMANSMVDKCLTQTGTPQDKAYNIVVCMYSQHH</sequence>
<dbReference type="EMBL" id="CAACVG010006173">
    <property type="protein sequence ID" value="VEN39950.1"/>
    <property type="molecule type" value="Genomic_DNA"/>
</dbReference>
<dbReference type="InterPro" id="IPR006170">
    <property type="entry name" value="PBP/GOBP"/>
</dbReference>
<proteinExistence type="inferred from homology"/>
<dbReference type="SUPFAM" id="SSF47565">
    <property type="entry name" value="Insect pheromone/odorant-binding proteins"/>
    <property type="match status" value="1"/>
</dbReference>
<dbReference type="Proteomes" id="UP000410492">
    <property type="component" value="Unassembled WGS sequence"/>
</dbReference>
<dbReference type="GO" id="GO:0007608">
    <property type="term" value="P:sensory perception of smell"/>
    <property type="evidence" value="ECO:0007669"/>
    <property type="project" value="TreeGrafter"/>
</dbReference>
<keyword evidence="4 5" id="KW-0732">Signal</keyword>
<evidence type="ECO:0000313" key="6">
    <source>
        <dbReference type="EMBL" id="VEN39950.1"/>
    </source>
</evidence>
<evidence type="ECO:0000256" key="1">
    <source>
        <dbReference type="ARBA" id="ARBA00004613"/>
    </source>
</evidence>
<protein>
    <submittedName>
        <fullName evidence="6">Uncharacterized protein</fullName>
    </submittedName>
</protein>
<organism evidence="6 7">
    <name type="scientific">Callosobruchus maculatus</name>
    <name type="common">Southern cowpea weevil</name>
    <name type="synonym">Pulse bruchid</name>
    <dbReference type="NCBI Taxonomy" id="64391"/>
    <lineage>
        <taxon>Eukaryota</taxon>
        <taxon>Metazoa</taxon>
        <taxon>Ecdysozoa</taxon>
        <taxon>Arthropoda</taxon>
        <taxon>Hexapoda</taxon>
        <taxon>Insecta</taxon>
        <taxon>Pterygota</taxon>
        <taxon>Neoptera</taxon>
        <taxon>Endopterygota</taxon>
        <taxon>Coleoptera</taxon>
        <taxon>Polyphaga</taxon>
        <taxon>Cucujiformia</taxon>
        <taxon>Chrysomeloidea</taxon>
        <taxon>Chrysomelidae</taxon>
        <taxon>Bruchinae</taxon>
        <taxon>Bruchini</taxon>
        <taxon>Callosobruchus</taxon>
    </lineage>
</organism>
<dbReference type="SMART" id="SM00708">
    <property type="entry name" value="PhBP"/>
    <property type="match status" value="1"/>
</dbReference>
<gene>
    <name evidence="6" type="ORF">CALMAC_LOCUS4293</name>
</gene>
<dbReference type="Pfam" id="PF01395">
    <property type="entry name" value="PBP_GOBP"/>
    <property type="match status" value="1"/>
</dbReference>
<reference evidence="6 7" key="1">
    <citation type="submission" date="2019-01" db="EMBL/GenBank/DDBJ databases">
        <authorList>
            <person name="Sayadi A."/>
        </authorList>
    </citation>
    <scope>NUCLEOTIDE SEQUENCE [LARGE SCALE GENOMIC DNA]</scope>
</reference>
<evidence type="ECO:0000313" key="7">
    <source>
        <dbReference type="Proteomes" id="UP000410492"/>
    </source>
</evidence>
<evidence type="ECO:0000256" key="3">
    <source>
        <dbReference type="ARBA" id="ARBA00022525"/>
    </source>
</evidence>
<dbReference type="InterPro" id="IPR036728">
    <property type="entry name" value="PBP_GOBP_sf"/>
</dbReference>
<dbReference type="GO" id="GO:0005615">
    <property type="term" value="C:extracellular space"/>
    <property type="evidence" value="ECO:0007669"/>
    <property type="project" value="TreeGrafter"/>
</dbReference>
<comment type="subcellular location">
    <subcellularLocation>
        <location evidence="1">Secreted</location>
    </subcellularLocation>
</comment>
<evidence type="ECO:0000256" key="2">
    <source>
        <dbReference type="ARBA" id="ARBA00008098"/>
    </source>
</evidence>
<keyword evidence="3" id="KW-0964">Secreted</keyword>